<keyword evidence="3 4" id="KW-0067">ATP-binding</keyword>
<name>A0ABV4CLG7_9PSEU</name>
<dbReference type="PANTHER" id="PTHR43585">
    <property type="entry name" value="FUMIPYRROLE BIOSYNTHESIS PROTEIN C"/>
    <property type="match status" value="1"/>
</dbReference>
<proteinExistence type="predicted"/>
<evidence type="ECO:0000313" key="6">
    <source>
        <dbReference type="EMBL" id="MEY8041905.1"/>
    </source>
</evidence>
<organism evidence="6 7">
    <name type="scientific">Saccharopolyspora cebuensis</name>
    <dbReference type="NCBI Taxonomy" id="418759"/>
    <lineage>
        <taxon>Bacteria</taxon>
        <taxon>Bacillati</taxon>
        <taxon>Actinomycetota</taxon>
        <taxon>Actinomycetes</taxon>
        <taxon>Pseudonocardiales</taxon>
        <taxon>Pseudonocardiaceae</taxon>
        <taxon>Saccharopolyspora</taxon>
    </lineage>
</organism>
<evidence type="ECO:0000256" key="3">
    <source>
        <dbReference type="ARBA" id="ARBA00022840"/>
    </source>
</evidence>
<gene>
    <name evidence="6" type="ORF">AB8O55_21045</name>
</gene>
<dbReference type="RefSeq" id="WP_345360699.1">
    <property type="nucleotide sequence ID" value="NZ_BAABII010000005.1"/>
</dbReference>
<dbReference type="Proteomes" id="UP001564626">
    <property type="component" value="Unassembled WGS sequence"/>
</dbReference>
<reference evidence="6 7" key="1">
    <citation type="submission" date="2024-08" db="EMBL/GenBank/DDBJ databases">
        <title>Genome mining of Saccharopolyspora cebuensis PGLac3 from Nigerian medicinal plant.</title>
        <authorList>
            <person name="Ezeobiora C.E."/>
            <person name="Igbokwe N.H."/>
            <person name="Amin D.H."/>
            <person name="Mendie U.E."/>
        </authorList>
    </citation>
    <scope>NUCLEOTIDE SEQUENCE [LARGE SCALE GENOMIC DNA]</scope>
    <source>
        <strain evidence="6 7">PGLac3</strain>
    </source>
</reference>
<dbReference type="InterPro" id="IPR052032">
    <property type="entry name" value="ATP-dep_AA_Ligase"/>
</dbReference>
<dbReference type="SUPFAM" id="SSF56059">
    <property type="entry name" value="Glutathione synthetase ATP-binding domain-like"/>
    <property type="match status" value="1"/>
</dbReference>
<evidence type="ECO:0000313" key="7">
    <source>
        <dbReference type="Proteomes" id="UP001564626"/>
    </source>
</evidence>
<evidence type="ECO:0000256" key="1">
    <source>
        <dbReference type="ARBA" id="ARBA00022598"/>
    </source>
</evidence>
<evidence type="ECO:0000259" key="5">
    <source>
        <dbReference type="PROSITE" id="PS50975"/>
    </source>
</evidence>
<accession>A0ABV4CLG7</accession>
<dbReference type="PROSITE" id="PS00867">
    <property type="entry name" value="CPSASE_2"/>
    <property type="match status" value="1"/>
</dbReference>
<dbReference type="Pfam" id="PF13535">
    <property type="entry name" value="ATP-grasp_4"/>
    <property type="match status" value="1"/>
</dbReference>
<keyword evidence="2 4" id="KW-0547">Nucleotide-binding</keyword>
<dbReference type="InterPro" id="IPR011761">
    <property type="entry name" value="ATP-grasp"/>
</dbReference>
<evidence type="ECO:0000256" key="2">
    <source>
        <dbReference type="ARBA" id="ARBA00022741"/>
    </source>
</evidence>
<comment type="caution">
    <text evidence="6">The sequence shown here is derived from an EMBL/GenBank/DDBJ whole genome shotgun (WGS) entry which is preliminary data.</text>
</comment>
<dbReference type="PROSITE" id="PS50975">
    <property type="entry name" value="ATP_GRASP"/>
    <property type="match status" value="1"/>
</dbReference>
<dbReference type="PANTHER" id="PTHR43585:SF2">
    <property type="entry name" value="ATP-GRASP ENZYME FSQD"/>
    <property type="match status" value="1"/>
</dbReference>
<dbReference type="Gene3D" id="3.30.470.20">
    <property type="entry name" value="ATP-grasp fold, B domain"/>
    <property type="match status" value="1"/>
</dbReference>
<keyword evidence="7" id="KW-1185">Reference proteome</keyword>
<keyword evidence="1" id="KW-0436">Ligase</keyword>
<dbReference type="InterPro" id="IPR005479">
    <property type="entry name" value="CPAse_ATP-bd"/>
</dbReference>
<protein>
    <submittedName>
        <fullName evidence="6">Acetyl-CoA carboxylase biotin carboxylase subunit family protein</fullName>
    </submittedName>
</protein>
<feature type="domain" description="ATP-grasp" evidence="5">
    <location>
        <begin position="81"/>
        <end position="323"/>
    </location>
</feature>
<dbReference type="EMBL" id="JBGEHV010000044">
    <property type="protein sequence ID" value="MEY8041905.1"/>
    <property type="molecule type" value="Genomic_DNA"/>
</dbReference>
<evidence type="ECO:0000256" key="4">
    <source>
        <dbReference type="PROSITE-ProRule" id="PRU00409"/>
    </source>
</evidence>
<sequence>MSGVANVFVLGLDDRNLQLVEGLPGLPPCRYHPLLRREEIMSDAHDLPRLLEMAEERLCSAGAVPDAVIGYWDFPVTSMVPILCHRHGLPAPDLRAVATCEDKYWSRLEQQRVTTAHPAFSLVDLGPERPAPPAGVGYPMWLKPVKSYSSELAYKAADRAEFDAAVAGIKHGIDRVGSDFDHLLSMLDALPPEIAAAGGRACLAEEEVHGHQLTVEGYCHQGEPHVYGAIDSACYPGTSSFLCYRYPSALPPEVVDRATGISTRVLRRIGLDRCTFNIEFFWDAERDRLDILEINPRLSQSHAPLFAFVDGAPNLQAMVRLALGLAPELPHRAGDFAVAGKWHLRTFRGDAVVRRSPSPDDLARLHAEFPEAIVDIPATAGLRLSELYAQDSYSYELAAVYLGGQDDDDLAAKWDRCVQLLPFELDEEAIG</sequence>